<dbReference type="AlphaFoldDB" id="A0A1X2KIK5"/>
<dbReference type="Proteomes" id="UP000242320">
    <property type="component" value="Unassembled WGS sequence"/>
</dbReference>
<name>A0A1X2KIK5_9MYCO</name>
<accession>A0A1X2KIK5</accession>
<gene>
    <name evidence="1" type="ORF">B8W69_28290</name>
</gene>
<evidence type="ECO:0000313" key="1">
    <source>
        <dbReference type="EMBL" id="OSC21580.1"/>
    </source>
</evidence>
<organism evidence="1 2">
    <name type="scientific">Mycolicibacterium vulneris</name>
    <dbReference type="NCBI Taxonomy" id="547163"/>
    <lineage>
        <taxon>Bacteria</taxon>
        <taxon>Bacillati</taxon>
        <taxon>Actinomycetota</taxon>
        <taxon>Actinomycetes</taxon>
        <taxon>Mycobacteriales</taxon>
        <taxon>Mycobacteriaceae</taxon>
        <taxon>Mycolicibacterium</taxon>
    </lineage>
</organism>
<protein>
    <submittedName>
        <fullName evidence="1">Uncharacterized protein</fullName>
    </submittedName>
</protein>
<reference evidence="1 2" key="1">
    <citation type="submission" date="2017-04" db="EMBL/GenBank/DDBJ databases">
        <title>The new phylogeny of genus Mycobacterium.</title>
        <authorList>
            <person name="Tortoli E."/>
            <person name="Trovato A."/>
            <person name="Cirillo D.M."/>
        </authorList>
    </citation>
    <scope>NUCLEOTIDE SEQUENCE [LARGE SCALE GENOMIC DNA]</scope>
    <source>
        <strain evidence="1 2">DSM 45247</strain>
    </source>
</reference>
<evidence type="ECO:0000313" key="2">
    <source>
        <dbReference type="Proteomes" id="UP000242320"/>
    </source>
</evidence>
<dbReference type="EMBL" id="NCXM01000050">
    <property type="protein sequence ID" value="OSC21580.1"/>
    <property type="molecule type" value="Genomic_DNA"/>
</dbReference>
<proteinExistence type="predicted"/>
<comment type="caution">
    <text evidence="1">The sequence shown here is derived from an EMBL/GenBank/DDBJ whole genome shotgun (WGS) entry which is preliminary data.</text>
</comment>
<sequence>MPAAIPAVNFNDFHPVNTADFHTYEDYGWNGVQFTTTSGVRCRIYDGPHSFQYAAGIDCWGALPGVAPNVNFAKVSMWPYDKESLTPYTSGPVPENTVFSVFNHADVGAEETYMDGPTQRKTVEPSSYHLLAPGQKIVVPGGRPGGPDINEAVCAVGADHLVACEIRNAEFDHGLTHGFRFSQRGSQVY</sequence>
<keyword evidence="2" id="KW-1185">Reference proteome</keyword>